<name>A0A8J7MDD8_9BACT</name>
<feature type="domain" description="GFO/IDH/MocA-like oxidoreductase" evidence="2">
    <location>
        <begin position="130"/>
        <end position="253"/>
    </location>
</feature>
<dbReference type="Pfam" id="PF22725">
    <property type="entry name" value="GFO_IDH_MocA_C3"/>
    <property type="match status" value="1"/>
</dbReference>
<feature type="domain" description="Gfo/Idh/MocA-like oxidoreductase N-terminal" evidence="1">
    <location>
        <begin position="1"/>
        <end position="115"/>
    </location>
</feature>
<dbReference type="RefSeq" id="WP_200310610.1">
    <property type="nucleotide sequence ID" value="NZ_JAENIM010000023.1"/>
</dbReference>
<organism evidence="3 4">
    <name type="scientific">Persicirhabdus sediminis</name>
    <dbReference type="NCBI Taxonomy" id="454144"/>
    <lineage>
        <taxon>Bacteria</taxon>
        <taxon>Pseudomonadati</taxon>
        <taxon>Verrucomicrobiota</taxon>
        <taxon>Verrucomicrobiia</taxon>
        <taxon>Verrucomicrobiales</taxon>
        <taxon>Verrucomicrobiaceae</taxon>
        <taxon>Persicirhabdus</taxon>
    </lineage>
</organism>
<comment type="caution">
    <text evidence="3">The sequence shown here is derived from an EMBL/GenBank/DDBJ whole genome shotgun (WGS) entry which is preliminary data.</text>
</comment>
<dbReference type="Gene3D" id="3.40.50.720">
    <property type="entry name" value="NAD(P)-binding Rossmann-like Domain"/>
    <property type="match status" value="1"/>
</dbReference>
<evidence type="ECO:0000259" key="1">
    <source>
        <dbReference type="Pfam" id="PF01408"/>
    </source>
</evidence>
<dbReference type="GO" id="GO:0000166">
    <property type="term" value="F:nucleotide binding"/>
    <property type="evidence" value="ECO:0007669"/>
    <property type="project" value="InterPro"/>
</dbReference>
<dbReference type="InterPro" id="IPR036291">
    <property type="entry name" value="NAD(P)-bd_dom_sf"/>
</dbReference>
<accession>A0A8J7MDD8</accession>
<dbReference type="SUPFAM" id="SSF51735">
    <property type="entry name" value="NAD(P)-binding Rossmann-fold domains"/>
    <property type="match status" value="1"/>
</dbReference>
<dbReference type="SUPFAM" id="SSF55347">
    <property type="entry name" value="Glyceraldehyde-3-phosphate dehydrogenase-like, C-terminal domain"/>
    <property type="match status" value="1"/>
</dbReference>
<reference evidence="3" key="1">
    <citation type="submission" date="2021-01" db="EMBL/GenBank/DDBJ databases">
        <title>Modified the classification status of verrucomicrobia.</title>
        <authorList>
            <person name="Feng X."/>
        </authorList>
    </citation>
    <scope>NUCLEOTIDE SEQUENCE</scope>
    <source>
        <strain evidence="3">_KCTC 22039</strain>
    </source>
</reference>
<dbReference type="AlphaFoldDB" id="A0A8J7MDD8"/>
<evidence type="ECO:0000313" key="3">
    <source>
        <dbReference type="EMBL" id="MBK1790576.1"/>
    </source>
</evidence>
<evidence type="ECO:0000259" key="2">
    <source>
        <dbReference type="Pfam" id="PF22725"/>
    </source>
</evidence>
<dbReference type="InterPro" id="IPR000683">
    <property type="entry name" value="Gfo/Idh/MocA-like_OxRdtase_N"/>
</dbReference>
<dbReference type="Proteomes" id="UP000624703">
    <property type="component" value="Unassembled WGS sequence"/>
</dbReference>
<keyword evidence="4" id="KW-1185">Reference proteome</keyword>
<dbReference type="InterPro" id="IPR055170">
    <property type="entry name" value="GFO_IDH_MocA-like_dom"/>
</dbReference>
<dbReference type="EMBL" id="JAENIM010000023">
    <property type="protein sequence ID" value="MBK1790576.1"/>
    <property type="molecule type" value="Genomic_DNA"/>
</dbReference>
<dbReference type="PANTHER" id="PTHR43249:SF1">
    <property type="entry name" value="D-GLUCOSIDE 3-DEHYDROGENASE"/>
    <property type="match status" value="1"/>
</dbReference>
<dbReference type="Pfam" id="PF01408">
    <property type="entry name" value="GFO_IDH_MocA"/>
    <property type="match status" value="1"/>
</dbReference>
<protein>
    <submittedName>
        <fullName evidence="3">Gfo/Idh/MocA family oxidoreductase</fullName>
    </submittedName>
</protein>
<gene>
    <name evidence="3" type="ORF">JIN82_05325</name>
</gene>
<sequence length="350" mass="37798">MKIGIIGGGMIAQFHAMAIQAMANGTLHSAYIRNEEKAAEFKANYPCTVYHDLDEFLADSELEVVTIATPSGAHLQPALAAAKAGKHIIVEKPLEVTTEKIDQLIDACDQAGVTLAGIFNRRFHPAMDVAKLAIVQGRLGQLTLAEASIRWFRDQAYYDSGAWRGTWKLDGGGALMNQSIHAIDQLLYLAGPVKRLSASMACLTHDNIEVEDTAVAILEFTNGGRGIIQGSTSCYSSDGNPAEIHLSGSTGHIVLSDESFSHWDFKEEAPEDAEIREKYMVGAAAGMGANDPTAINFTGHQKNFEAVIEAIQAGKNPPIDGHEARKAVELIRAIYQSAQNNGEWVELAHD</sequence>
<dbReference type="PANTHER" id="PTHR43249">
    <property type="entry name" value="UDP-N-ACETYL-2-AMINO-2-DEOXY-D-GLUCURONATE OXIDASE"/>
    <property type="match status" value="1"/>
</dbReference>
<dbReference type="InterPro" id="IPR052515">
    <property type="entry name" value="Gfo/Idh/MocA_Oxidoreductase"/>
</dbReference>
<dbReference type="Gene3D" id="3.30.360.10">
    <property type="entry name" value="Dihydrodipicolinate Reductase, domain 2"/>
    <property type="match status" value="1"/>
</dbReference>
<proteinExistence type="predicted"/>
<evidence type="ECO:0000313" key="4">
    <source>
        <dbReference type="Proteomes" id="UP000624703"/>
    </source>
</evidence>